<accession>C3ZXR4</accession>
<name>C3ZXR4_BRAFL</name>
<dbReference type="AlphaFoldDB" id="C3ZXR4"/>
<dbReference type="FunFam" id="3.40.50.10140:FF:000051">
    <property type="entry name" value="Uncharacterized protein"/>
    <property type="match status" value="1"/>
</dbReference>
<dbReference type="Pfam" id="PF08357">
    <property type="entry name" value="SEFIR"/>
    <property type="match status" value="1"/>
</dbReference>
<dbReference type="FunFam" id="1.10.533.10:FF:000124">
    <property type="entry name" value="Uncharacterized protein"/>
    <property type="match status" value="1"/>
</dbReference>
<dbReference type="PANTHER" id="PTHR48169:SF7">
    <property type="entry name" value="CASPASE 10"/>
    <property type="match status" value="1"/>
</dbReference>
<dbReference type="SUPFAM" id="SSF52200">
    <property type="entry name" value="Toll/Interleukin receptor TIR domain"/>
    <property type="match status" value="1"/>
</dbReference>
<dbReference type="SUPFAM" id="SSF47986">
    <property type="entry name" value="DEATH domain"/>
    <property type="match status" value="1"/>
</dbReference>
<evidence type="ECO:0008006" key="5">
    <source>
        <dbReference type="Google" id="ProtNLM"/>
    </source>
</evidence>
<dbReference type="EMBL" id="GG666715">
    <property type="protein sequence ID" value="EEN42666.1"/>
    <property type="molecule type" value="Genomic_DNA"/>
</dbReference>
<dbReference type="Gene3D" id="3.40.50.10140">
    <property type="entry name" value="Toll/interleukin-1 receptor homology (TIR) domain"/>
    <property type="match status" value="1"/>
</dbReference>
<feature type="domain" description="DED" evidence="2">
    <location>
        <begin position="6"/>
        <end position="85"/>
    </location>
</feature>
<dbReference type="CDD" id="cd00045">
    <property type="entry name" value="DED"/>
    <property type="match status" value="1"/>
</dbReference>
<dbReference type="Pfam" id="PF01335">
    <property type="entry name" value="DED"/>
    <property type="match status" value="1"/>
</dbReference>
<evidence type="ECO:0000313" key="4">
    <source>
        <dbReference type="EMBL" id="EEN42666.1"/>
    </source>
</evidence>
<proteinExistence type="predicted"/>
<dbReference type="GO" id="GO:0006915">
    <property type="term" value="P:apoptotic process"/>
    <property type="evidence" value="ECO:0007669"/>
    <property type="project" value="UniProtKB-KW"/>
</dbReference>
<dbReference type="PANTHER" id="PTHR48169">
    <property type="entry name" value="DED DOMAIN-CONTAINING PROTEIN"/>
    <property type="match status" value="1"/>
</dbReference>
<organism>
    <name type="scientific">Branchiostoma floridae</name>
    <name type="common">Florida lancelet</name>
    <name type="synonym">Amphioxus</name>
    <dbReference type="NCBI Taxonomy" id="7739"/>
    <lineage>
        <taxon>Eukaryota</taxon>
        <taxon>Metazoa</taxon>
        <taxon>Chordata</taxon>
        <taxon>Cephalochordata</taxon>
        <taxon>Leptocardii</taxon>
        <taxon>Amphioxiformes</taxon>
        <taxon>Branchiostomatidae</taxon>
        <taxon>Branchiostoma</taxon>
    </lineage>
</organism>
<evidence type="ECO:0000256" key="1">
    <source>
        <dbReference type="ARBA" id="ARBA00022703"/>
    </source>
</evidence>
<dbReference type="InParanoid" id="C3ZXR4"/>
<dbReference type="Gene3D" id="1.10.533.10">
    <property type="entry name" value="Death Domain, Fas"/>
    <property type="match status" value="1"/>
</dbReference>
<keyword evidence="1" id="KW-0053">Apoptosis</keyword>
<reference evidence="4" key="1">
    <citation type="journal article" date="2008" name="Nature">
        <title>The amphioxus genome and the evolution of the chordate karyotype.</title>
        <authorList>
            <consortium name="US DOE Joint Genome Institute (JGI-PGF)"/>
            <person name="Putnam N.H."/>
            <person name="Butts T."/>
            <person name="Ferrier D.E.K."/>
            <person name="Furlong R.F."/>
            <person name="Hellsten U."/>
            <person name="Kawashima T."/>
            <person name="Robinson-Rechavi M."/>
            <person name="Shoguchi E."/>
            <person name="Terry A."/>
            <person name="Yu J.-K."/>
            <person name="Benito-Gutierrez E.L."/>
            <person name="Dubchak I."/>
            <person name="Garcia-Fernandez J."/>
            <person name="Gibson-Brown J.J."/>
            <person name="Grigoriev I.V."/>
            <person name="Horton A.C."/>
            <person name="de Jong P.J."/>
            <person name="Jurka J."/>
            <person name="Kapitonov V.V."/>
            <person name="Kohara Y."/>
            <person name="Kuroki Y."/>
            <person name="Lindquist E."/>
            <person name="Lucas S."/>
            <person name="Osoegawa K."/>
            <person name="Pennacchio L.A."/>
            <person name="Salamov A.A."/>
            <person name="Satou Y."/>
            <person name="Sauka-Spengler T."/>
            <person name="Schmutz J."/>
            <person name="Shin-I T."/>
            <person name="Toyoda A."/>
            <person name="Bronner-Fraser M."/>
            <person name="Fujiyama A."/>
            <person name="Holland L.Z."/>
            <person name="Holland P.W.H."/>
            <person name="Satoh N."/>
            <person name="Rokhsar D.S."/>
        </authorList>
    </citation>
    <scope>NUCLEOTIDE SEQUENCE [LARGE SCALE GENOMIC DNA]</scope>
    <source>
        <strain evidence="4">S238N-H82</strain>
        <tissue evidence="4">Testes</tissue>
    </source>
</reference>
<dbReference type="InterPro" id="IPR011029">
    <property type="entry name" value="DEATH-like_dom_sf"/>
</dbReference>
<dbReference type="InterPro" id="IPR013568">
    <property type="entry name" value="SEFIR_dom"/>
</dbReference>
<dbReference type="GO" id="GO:0042981">
    <property type="term" value="P:regulation of apoptotic process"/>
    <property type="evidence" value="ECO:0007669"/>
    <property type="project" value="InterPro"/>
</dbReference>
<evidence type="ECO:0000259" key="3">
    <source>
        <dbReference type="PROSITE" id="PS51534"/>
    </source>
</evidence>
<dbReference type="InterPro" id="IPR001875">
    <property type="entry name" value="DED_dom"/>
</dbReference>
<dbReference type="PROSITE" id="PS51534">
    <property type="entry name" value="SEFIR"/>
    <property type="match status" value="1"/>
</dbReference>
<dbReference type="PROSITE" id="PS50168">
    <property type="entry name" value="DED"/>
    <property type="match status" value="1"/>
</dbReference>
<sequence length="307" mass="35135">MSLISARNKLYLKISEGLTTEEVRSLRSLVTIDGHLPRGRVEHASPQDIFIMLERKLIISEGNLGFLAELLRQLHHSRLAEEVMAVEKAERGEGDAVPEPETSRTKCEITQPTRAPPMFISYCSDPYTDKKRTKGEIEEDVKMQRERVKTLSDELRRNGIDSRIDQYENYNPPTFWTKWTEEQIKSSDYVLMVCTPNYLKCIRGRRNEDAETESGASFQGIVFYSQLADPKLHGKFLPVFFDDVDRSLVPTCLRGAHVYGPLGDRPKYGQEKFDQLFCKIVGRIPKNKVPPPLGNVPAKFKSRKKES</sequence>
<dbReference type="SMART" id="SM00031">
    <property type="entry name" value="DED"/>
    <property type="match status" value="1"/>
</dbReference>
<evidence type="ECO:0000259" key="2">
    <source>
        <dbReference type="PROSITE" id="PS50168"/>
    </source>
</evidence>
<feature type="domain" description="SEFIR" evidence="3">
    <location>
        <begin position="115"/>
        <end position="270"/>
    </location>
</feature>
<dbReference type="InterPro" id="IPR035897">
    <property type="entry name" value="Toll_tir_struct_dom_sf"/>
</dbReference>
<gene>
    <name evidence="4" type="ORF">BRAFLDRAFT_105685</name>
</gene>
<protein>
    <recommendedName>
        <fullName evidence="5">SEFIR domain-containing protein</fullName>
    </recommendedName>
</protein>